<accession>A0ABS4IQH9</accession>
<dbReference type="Gene3D" id="1.10.150.240">
    <property type="entry name" value="Putative phosphatase, domain 2"/>
    <property type="match status" value="1"/>
</dbReference>
<dbReference type="SFLD" id="SFLDG01129">
    <property type="entry name" value="C1.5:_HAD__Beta-PGM__Phosphata"/>
    <property type="match status" value="1"/>
</dbReference>
<name>A0ABS4IQH9_9BACL</name>
<protein>
    <submittedName>
        <fullName evidence="1">HAD superfamily hydrolase (TIGR01509 family)</fullName>
    </submittedName>
</protein>
<organism evidence="1 2">
    <name type="scientific">Paenibacillus eucommiae</name>
    <dbReference type="NCBI Taxonomy" id="1355755"/>
    <lineage>
        <taxon>Bacteria</taxon>
        <taxon>Bacillati</taxon>
        <taxon>Bacillota</taxon>
        <taxon>Bacilli</taxon>
        <taxon>Bacillales</taxon>
        <taxon>Paenibacillaceae</taxon>
        <taxon>Paenibacillus</taxon>
    </lineage>
</organism>
<dbReference type="InterPro" id="IPR036412">
    <property type="entry name" value="HAD-like_sf"/>
</dbReference>
<dbReference type="NCBIfam" id="TIGR01549">
    <property type="entry name" value="HAD-SF-IA-v1"/>
    <property type="match status" value="1"/>
</dbReference>
<dbReference type="InterPro" id="IPR041492">
    <property type="entry name" value="HAD_2"/>
</dbReference>
<dbReference type="Proteomes" id="UP001519287">
    <property type="component" value="Unassembled WGS sequence"/>
</dbReference>
<dbReference type="SFLD" id="SFLDG01135">
    <property type="entry name" value="C1.5.6:_HAD__Beta-PGM__Phospha"/>
    <property type="match status" value="1"/>
</dbReference>
<dbReference type="GO" id="GO:0016787">
    <property type="term" value="F:hydrolase activity"/>
    <property type="evidence" value="ECO:0007669"/>
    <property type="project" value="UniProtKB-KW"/>
</dbReference>
<dbReference type="InterPro" id="IPR023198">
    <property type="entry name" value="PGP-like_dom2"/>
</dbReference>
<dbReference type="Pfam" id="PF13419">
    <property type="entry name" value="HAD_2"/>
    <property type="match status" value="1"/>
</dbReference>
<reference evidence="1 2" key="1">
    <citation type="submission" date="2021-03" db="EMBL/GenBank/DDBJ databases">
        <title>Genomic Encyclopedia of Type Strains, Phase IV (KMG-IV): sequencing the most valuable type-strain genomes for metagenomic binning, comparative biology and taxonomic classification.</title>
        <authorList>
            <person name="Goeker M."/>
        </authorList>
    </citation>
    <scope>NUCLEOTIDE SEQUENCE [LARGE SCALE GENOMIC DNA]</scope>
    <source>
        <strain evidence="1 2">DSM 26048</strain>
    </source>
</reference>
<dbReference type="RefSeq" id="WP_209970609.1">
    <property type="nucleotide sequence ID" value="NZ_JAGGLB010000003.1"/>
</dbReference>
<dbReference type="PANTHER" id="PTHR18901:SF38">
    <property type="entry name" value="PSEUDOURIDINE-5'-PHOSPHATASE"/>
    <property type="match status" value="1"/>
</dbReference>
<proteinExistence type="predicted"/>
<sequence>MEAVIFDMDGVLIDSHSVALHLLCDTANSYGCNLTPEEIHSWGSLSSRQFWTKVKEEHQLPQEVHELIKSYNVDQEIIKYEEIGLIPGVKDLLKAIKESGIKTALATSASKKRMQAVIEMFGLSSYFDQCVCDNEVNQSKPDPEIFLLAANKLKVSPQLCVVIEDSRNGLLSAKAAGMICIAYKGLIHVKEDMTGADMEITSFMQIQIDDFRKWFKEPGKR</sequence>
<dbReference type="SUPFAM" id="SSF56784">
    <property type="entry name" value="HAD-like"/>
    <property type="match status" value="1"/>
</dbReference>
<comment type="caution">
    <text evidence="1">The sequence shown here is derived from an EMBL/GenBank/DDBJ whole genome shotgun (WGS) entry which is preliminary data.</text>
</comment>
<evidence type="ECO:0000313" key="1">
    <source>
        <dbReference type="EMBL" id="MBP1989814.1"/>
    </source>
</evidence>
<keyword evidence="1" id="KW-0378">Hydrolase</keyword>
<gene>
    <name evidence="1" type="ORF">J2Z66_001412</name>
</gene>
<evidence type="ECO:0000313" key="2">
    <source>
        <dbReference type="Proteomes" id="UP001519287"/>
    </source>
</evidence>
<dbReference type="PANTHER" id="PTHR18901">
    <property type="entry name" value="2-DEOXYGLUCOSE-6-PHOSPHATE PHOSPHATASE 2"/>
    <property type="match status" value="1"/>
</dbReference>
<dbReference type="InterPro" id="IPR006439">
    <property type="entry name" value="HAD-SF_hydro_IA"/>
</dbReference>
<dbReference type="InterPro" id="IPR023214">
    <property type="entry name" value="HAD_sf"/>
</dbReference>
<dbReference type="SFLD" id="SFLDS00003">
    <property type="entry name" value="Haloacid_Dehalogenase"/>
    <property type="match status" value="1"/>
</dbReference>
<dbReference type="Gene3D" id="3.40.50.1000">
    <property type="entry name" value="HAD superfamily/HAD-like"/>
    <property type="match status" value="1"/>
</dbReference>
<dbReference type="NCBIfam" id="TIGR01509">
    <property type="entry name" value="HAD-SF-IA-v3"/>
    <property type="match status" value="1"/>
</dbReference>
<keyword evidence="2" id="KW-1185">Reference proteome</keyword>
<dbReference type="PRINTS" id="PR00413">
    <property type="entry name" value="HADHALOGNASE"/>
</dbReference>
<dbReference type="EMBL" id="JAGGLB010000003">
    <property type="protein sequence ID" value="MBP1989814.1"/>
    <property type="molecule type" value="Genomic_DNA"/>
</dbReference>